<dbReference type="Gene3D" id="1.10.10.10">
    <property type="entry name" value="Winged helix-like DNA-binding domain superfamily/Winged helix DNA-binding domain"/>
    <property type="match status" value="1"/>
</dbReference>
<dbReference type="InterPro" id="IPR036390">
    <property type="entry name" value="WH_DNA-bd_sf"/>
</dbReference>
<gene>
    <name evidence="6" type="ORF">ACFPYL_24175</name>
</gene>
<comment type="similarity">
    <text evidence="1">Belongs to the LysR transcriptional regulatory family.</text>
</comment>
<name>A0ABW1LR59_9ACTN</name>
<keyword evidence="3" id="KW-0238">DNA-binding</keyword>
<dbReference type="SUPFAM" id="SSF53850">
    <property type="entry name" value="Periplasmic binding protein-like II"/>
    <property type="match status" value="1"/>
</dbReference>
<evidence type="ECO:0000256" key="1">
    <source>
        <dbReference type="ARBA" id="ARBA00009437"/>
    </source>
</evidence>
<evidence type="ECO:0000313" key="7">
    <source>
        <dbReference type="Proteomes" id="UP001596135"/>
    </source>
</evidence>
<evidence type="ECO:0000256" key="2">
    <source>
        <dbReference type="ARBA" id="ARBA00023015"/>
    </source>
</evidence>
<keyword evidence="7" id="KW-1185">Reference proteome</keyword>
<dbReference type="EMBL" id="JBHSRJ010000009">
    <property type="protein sequence ID" value="MFC6046204.1"/>
    <property type="molecule type" value="Genomic_DNA"/>
</dbReference>
<dbReference type="InterPro" id="IPR005119">
    <property type="entry name" value="LysR_subst-bd"/>
</dbReference>
<dbReference type="Pfam" id="PF00126">
    <property type="entry name" value="HTH_1"/>
    <property type="match status" value="1"/>
</dbReference>
<dbReference type="PANTHER" id="PTHR30118:SF15">
    <property type="entry name" value="TRANSCRIPTIONAL REGULATORY PROTEIN"/>
    <property type="match status" value="1"/>
</dbReference>
<keyword evidence="4" id="KW-0804">Transcription</keyword>
<dbReference type="Gene3D" id="3.40.190.10">
    <property type="entry name" value="Periplasmic binding protein-like II"/>
    <property type="match status" value="2"/>
</dbReference>
<organism evidence="6 7">
    <name type="scientific">Nocardioides hankookensis</name>
    <dbReference type="NCBI Taxonomy" id="443157"/>
    <lineage>
        <taxon>Bacteria</taxon>
        <taxon>Bacillati</taxon>
        <taxon>Actinomycetota</taxon>
        <taxon>Actinomycetes</taxon>
        <taxon>Propionibacteriales</taxon>
        <taxon>Nocardioidaceae</taxon>
        <taxon>Nocardioides</taxon>
    </lineage>
</organism>
<dbReference type="Proteomes" id="UP001596135">
    <property type="component" value="Unassembled WGS sequence"/>
</dbReference>
<reference evidence="7" key="1">
    <citation type="journal article" date="2019" name="Int. J. Syst. Evol. Microbiol.">
        <title>The Global Catalogue of Microorganisms (GCM) 10K type strain sequencing project: providing services to taxonomists for standard genome sequencing and annotation.</title>
        <authorList>
            <consortium name="The Broad Institute Genomics Platform"/>
            <consortium name="The Broad Institute Genome Sequencing Center for Infectious Disease"/>
            <person name="Wu L."/>
            <person name="Ma J."/>
        </authorList>
    </citation>
    <scope>NUCLEOTIDE SEQUENCE [LARGE SCALE GENOMIC DNA]</scope>
    <source>
        <strain evidence="7">CCUG 54522</strain>
    </source>
</reference>
<proteinExistence type="inferred from homology"/>
<dbReference type="PRINTS" id="PR00039">
    <property type="entry name" value="HTHLYSR"/>
</dbReference>
<sequence>MEHDSLRNLDLNLLRTLDALLQERHVTRAAERLGLSQPAVSAALSRLRRHFGDELLVRSGNRLELTALAEQLLGNAEAALAGVRRVFDATPLFDPETSRREFTLVTSDYATAILGEPLTAMVDEQAPGVRLRFQAQTVGSVDHPMETLRAVDGMVLPHGFLADIPVLDLYEDQWVCIVSADNDTVGDELTREDLERLPWVDVFHRPTAFTPALRQLQVLGVEPRVDVVVEQFLALPFMVGGTSRIAVIQAQLARRMAGPANVRVLPCPWDVVPLKEAFWYHPSHRADPAHAWLRQILSLAAETIERPAPGPREAPK</sequence>
<dbReference type="InterPro" id="IPR050389">
    <property type="entry name" value="LysR-type_TF"/>
</dbReference>
<dbReference type="Pfam" id="PF03466">
    <property type="entry name" value="LysR_substrate"/>
    <property type="match status" value="1"/>
</dbReference>
<protein>
    <submittedName>
        <fullName evidence="6">LysR family transcriptional regulator</fullName>
    </submittedName>
</protein>
<accession>A0ABW1LR59</accession>
<dbReference type="InterPro" id="IPR036388">
    <property type="entry name" value="WH-like_DNA-bd_sf"/>
</dbReference>
<dbReference type="PROSITE" id="PS50931">
    <property type="entry name" value="HTH_LYSR"/>
    <property type="match status" value="1"/>
</dbReference>
<dbReference type="SUPFAM" id="SSF46785">
    <property type="entry name" value="Winged helix' DNA-binding domain"/>
    <property type="match status" value="1"/>
</dbReference>
<evidence type="ECO:0000256" key="3">
    <source>
        <dbReference type="ARBA" id="ARBA00023125"/>
    </source>
</evidence>
<keyword evidence="2" id="KW-0805">Transcription regulation</keyword>
<evidence type="ECO:0000313" key="6">
    <source>
        <dbReference type="EMBL" id="MFC6046204.1"/>
    </source>
</evidence>
<evidence type="ECO:0000259" key="5">
    <source>
        <dbReference type="PROSITE" id="PS50931"/>
    </source>
</evidence>
<dbReference type="RefSeq" id="WP_379160798.1">
    <property type="nucleotide sequence ID" value="NZ_JBHSRJ010000009.1"/>
</dbReference>
<evidence type="ECO:0000256" key="4">
    <source>
        <dbReference type="ARBA" id="ARBA00023163"/>
    </source>
</evidence>
<comment type="caution">
    <text evidence="6">The sequence shown here is derived from an EMBL/GenBank/DDBJ whole genome shotgun (WGS) entry which is preliminary data.</text>
</comment>
<feature type="domain" description="HTH lysR-type" evidence="5">
    <location>
        <begin position="9"/>
        <end position="66"/>
    </location>
</feature>
<dbReference type="PANTHER" id="PTHR30118">
    <property type="entry name" value="HTH-TYPE TRANSCRIPTIONAL REGULATOR LEUO-RELATED"/>
    <property type="match status" value="1"/>
</dbReference>
<dbReference type="InterPro" id="IPR000847">
    <property type="entry name" value="LysR_HTH_N"/>
</dbReference>